<dbReference type="SUPFAM" id="SSF53098">
    <property type="entry name" value="Ribonuclease H-like"/>
    <property type="match status" value="1"/>
</dbReference>
<gene>
    <name evidence="7" type="ORF">GGX14DRAFT_382272</name>
</gene>
<evidence type="ECO:0000256" key="6">
    <source>
        <dbReference type="SAM" id="MobiDB-lite"/>
    </source>
</evidence>
<evidence type="ECO:0000313" key="7">
    <source>
        <dbReference type="EMBL" id="KAJ7190372.1"/>
    </source>
</evidence>
<dbReference type="PANTHER" id="PTHR46481">
    <property type="entry name" value="ZINC FINGER BED DOMAIN-CONTAINING PROTEIN 4"/>
    <property type="match status" value="1"/>
</dbReference>
<dbReference type="EMBL" id="JARJCW010000151">
    <property type="protein sequence ID" value="KAJ7190372.1"/>
    <property type="molecule type" value="Genomic_DNA"/>
</dbReference>
<accession>A0AAD6UU43</accession>
<comment type="subcellular location">
    <subcellularLocation>
        <location evidence="1">Nucleus</location>
    </subcellularLocation>
</comment>
<keyword evidence="2" id="KW-0479">Metal-binding</keyword>
<dbReference type="GO" id="GO:0005634">
    <property type="term" value="C:nucleus"/>
    <property type="evidence" value="ECO:0007669"/>
    <property type="project" value="UniProtKB-SubCell"/>
</dbReference>
<dbReference type="InterPro" id="IPR052035">
    <property type="entry name" value="ZnF_BED_domain_contain"/>
</dbReference>
<reference evidence="7" key="1">
    <citation type="submission" date="2023-03" db="EMBL/GenBank/DDBJ databases">
        <title>Massive genome expansion in bonnet fungi (Mycena s.s.) driven by repeated elements and novel gene families across ecological guilds.</title>
        <authorList>
            <consortium name="Lawrence Berkeley National Laboratory"/>
            <person name="Harder C.B."/>
            <person name="Miyauchi S."/>
            <person name="Viragh M."/>
            <person name="Kuo A."/>
            <person name="Thoen E."/>
            <person name="Andreopoulos B."/>
            <person name="Lu D."/>
            <person name="Skrede I."/>
            <person name="Drula E."/>
            <person name="Henrissat B."/>
            <person name="Morin E."/>
            <person name="Kohler A."/>
            <person name="Barry K."/>
            <person name="LaButti K."/>
            <person name="Morin E."/>
            <person name="Salamov A."/>
            <person name="Lipzen A."/>
            <person name="Mereny Z."/>
            <person name="Hegedus B."/>
            <person name="Baldrian P."/>
            <person name="Stursova M."/>
            <person name="Weitz H."/>
            <person name="Taylor A."/>
            <person name="Grigoriev I.V."/>
            <person name="Nagy L.G."/>
            <person name="Martin F."/>
            <person name="Kauserud H."/>
        </authorList>
    </citation>
    <scope>NUCLEOTIDE SEQUENCE</scope>
    <source>
        <strain evidence="7">9144</strain>
    </source>
</reference>
<feature type="compositionally biased region" description="Acidic residues" evidence="6">
    <location>
        <begin position="300"/>
        <end position="315"/>
    </location>
</feature>
<evidence type="ECO:0000256" key="5">
    <source>
        <dbReference type="ARBA" id="ARBA00023242"/>
    </source>
</evidence>
<feature type="region of interest" description="Disordered" evidence="6">
    <location>
        <begin position="286"/>
        <end position="315"/>
    </location>
</feature>
<evidence type="ECO:0000256" key="1">
    <source>
        <dbReference type="ARBA" id="ARBA00004123"/>
    </source>
</evidence>
<dbReference type="PANTHER" id="PTHR46481:SF10">
    <property type="entry name" value="ZINC FINGER BED DOMAIN-CONTAINING PROTEIN 39"/>
    <property type="match status" value="1"/>
</dbReference>
<keyword evidence="5" id="KW-0539">Nucleus</keyword>
<proteinExistence type="predicted"/>
<evidence type="ECO:0000256" key="3">
    <source>
        <dbReference type="ARBA" id="ARBA00022771"/>
    </source>
</evidence>
<name>A0AAD6UU43_9AGAR</name>
<dbReference type="Proteomes" id="UP001219525">
    <property type="component" value="Unassembled WGS sequence"/>
</dbReference>
<keyword evidence="8" id="KW-1185">Reference proteome</keyword>
<dbReference type="AlphaFoldDB" id="A0AAD6UU43"/>
<evidence type="ECO:0000256" key="2">
    <source>
        <dbReference type="ARBA" id="ARBA00022723"/>
    </source>
</evidence>
<comment type="caution">
    <text evidence="7">The sequence shown here is derived from an EMBL/GenBank/DDBJ whole genome shotgun (WGS) entry which is preliminary data.</text>
</comment>
<evidence type="ECO:0000256" key="4">
    <source>
        <dbReference type="ARBA" id="ARBA00022833"/>
    </source>
</evidence>
<evidence type="ECO:0000313" key="8">
    <source>
        <dbReference type="Proteomes" id="UP001219525"/>
    </source>
</evidence>
<keyword evidence="4" id="KW-0862">Zinc</keyword>
<organism evidence="7 8">
    <name type="scientific">Mycena pura</name>
    <dbReference type="NCBI Taxonomy" id="153505"/>
    <lineage>
        <taxon>Eukaryota</taxon>
        <taxon>Fungi</taxon>
        <taxon>Dikarya</taxon>
        <taxon>Basidiomycota</taxon>
        <taxon>Agaricomycotina</taxon>
        <taxon>Agaricomycetes</taxon>
        <taxon>Agaricomycetidae</taxon>
        <taxon>Agaricales</taxon>
        <taxon>Marasmiineae</taxon>
        <taxon>Mycenaceae</taxon>
        <taxon>Mycena</taxon>
    </lineage>
</organism>
<dbReference type="InterPro" id="IPR012337">
    <property type="entry name" value="RNaseH-like_sf"/>
</dbReference>
<keyword evidence="3" id="KW-0863">Zinc-finger</keyword>
<sequence>MSGSCCFKLRTCLWCVTSLPPSLLRLTFSSKPFRDATKCVSTNRFPRIFEVIPILDILNNHLEVVAKTTTSPIFRDMFAIVRCAAVKALSIVDKYYAKTDESVVYRVSMIMHPCYRWAYFEKAGWERSWIDTTIELARAQWVENYRVEDQSGSAASSQQHARTLFDVLDEDEPVSTDPFDHYINDAPTPRANCPDPFLWWDKFSPYSSAASRKRNPNNTALIQMAQDFLGALATSVDIERCFSHSGSMVTKRRHALSAETIRANSLANAWIRADLIPTEAVIEKLGSRASRKKKPQDSEVVVDSDSEDESGGDSY</sequence>
<protein>
    <submittedName>
        <fullName evidence="7">Ribonuclease H-like domain-containing protein</fullName>
    </submittedName>
</protein>
<dbReference type="GO" id="GO:0008270">
    <property type="term" value="F:zinc ion binding"/>
    <property type="evidence" value="ECO:0007669"/>
    <property type="project" value="UniProtKB-KW"/>
</dbReference>